<keyword evidence="4" id="KW-1185">Reference proteome</keyword>
<feature type="region of interest" description="Disordered" evidence="1">
    <location>
        <begin position="48"/>
        <end position="80"/>
    </location>
</feature>
<dbReference type="EMBL" id="CAKASE010000048">
    <property type="protein sequence ID" value="CAG9562431.1"/>
    <property type="molecule type" value="Genomic_DNA"/>
</dbReference>
<name>A0A8J2VS56_9NEOP</name>
<dbReference type="OrthoDB" id="7219262at2759"/>
<organism evidence="3 4">
    <name type="scientific">Danaus chrysippus</name>
    <name type="common">African queen</name>
    <dbReference type="NCBI Taxonomy" id="151541"/>
    <lineage>
        <taxon>Eukaryota</taxon>
        <taxon>Metazoa</taxon>
        <taxon>Ecdysozoa</taxon>
        <taxon>Arthropoda</taxon>
        <taxon>Hexapoda</taxon>
        <taxon>Insecta</taxon>
        <taxon>Pterygota</taxon>
        <taxon>Neoptera</taxon>
        <taxon>Endopterygota</taxon>
        <taxon>Lepidoptera</taxon>
        <taxon>Glossata</taxon>
        <taxon>Ditrysia</taxon>
        <taxon>Papilionoidea</taxon>
        <taxon>Nymphalidae</taxon>
        <taxon>Danainae</taxon>
        <taxon>Danaini</taxon>
        <taxon>Danaina</taxon>
        <taxon>Danaus</taxon>
        <taxon>Anosia</taxon>
    </lineage>
</organism>
<keyword evidence="2" id="KW-0812">Transmembrane</keyword>
<evidence type="ECO:0000256" key="1">
    <source>
        <dbReference type="SAM" id="MobiDB-lite"/>
    </source>
</evidence>
<feature type="transmembrane region" description="Helical" evidence="2">
    <location>
        <begin position="26"/>
        <end position="45"/>
    </location>
</feature>
<protein>
    <submittedName>
        <fullName evidence="3">(African queen) hypothetical protein</fullName>
    </submittedName>
</protein>
<evidence type="ECO:0000256" key="2">
    <source>
        <dbReference type="SAM" id="Phobius"/>
    </source>
</evidence>
<accession>A0A8J2VS56</accession>
<keyword evidence="2" id="KW-1133">Transmembrane helix</keyword>
<dbReference type="Proteomes" id="UP000789524">
    <property type="component" value="Unassembled WGS sequence"/>
</dbReference>
<evidence type="ECO:0000313" key="3">
    <source>
        <dbReference type="EMBL" id="CAG9562431.1"/>
    </source>
</evidence>
<keyword evidence="2" id="KW-0472">Membrane</keyword>
<sequence>MKNCGECCGFSCKAAPGYDKGFPKRLLVAVSVVLIIAMFVTPVDARSIEHKRRHQRRPEGLTQLTKEESVKRTRNPNTESYKNVTRKIKHKLRNTKRFFDQGRKVLNETREYSDGMPTWLPAVSFVDIHFHDYRTSARGRSMTERKFTYLMPKLYKTLKEYEVIFKILLNVQLDFYDEPFTNYIIVRTRLLTNTLNKLASTIAEIEESMIEVNMPVPRFDVNRMKLDTLDRKVDATQCIKNDYIAFRGYGNFLNNWYSEFRCPLSKKGDKKCAFFHSKMKQKLDNKRGKNNRNNVSMMR</sequence>
<evidence type="ECO:0000313" key="4">
    <source>
        <dbReference type="Proteomes" id="UP000789524"/>
    </source>
</evidence>
<dbReference type="AlphaFoldDB" id="A0A8J2VS56"/>
<reference evidence="3" key="1">
    <citation type="submission" date="2021-09" db="EMBL/GenBank/DDBJ databases">
        <authorList>
            <person name="Martin H S."/>
        </authorList>
    </citation>
    <scope>NUCLEOTIDE SEQUENCE</scope>
</reference>
<proteinExistence type="predicted"/>
<comment type="caution">
    <text evidence="3">The sequence shown here is derived from an EMBL/GenBank/DDBJ whole genome shotgun (WGS) entry which is preliminary data.</text>
</comment>
<gene>
    <name evidence="3" type="ORF">DCHRY22_LOCUS3767</name>
</gene>